<name>A0A2M6WFV6_9BACT</name>
<dbReference type="AlphaFoldDB" id="A0A2M6WFV6"/>
<organism evidence="1 2">
    <name type="scientific">Candidatus Jorgensenbacteria bacterium CG10_big_fil_rev_8_21_14_0_10_54_38</name>
    <dbReference type="NCBI Taxonomy" id="1974593"/>
    <lineage>
        <taxon>Bacteria</taxon>
        <taxon>Candidatus Joergenseniibacteriota</taxon>
    </lineage>
</organism>
<dbReference type="Proteomes" id="UP000229530">
    <property type="component" value="Unassembled WGS sequence"/>
</dbReference>
<evidence type="ECO:0000313" key="2">
    <source>
        <dbReference type="Proteomes" id="UP000229530"/>
    </source>
</evidence>
<accession>A0A2M6WFV6</accession>
<dbReference type="EMBL" id="PFBE01000027">
    <property type="protein sequence ID" value="PIT91680.1"/>
    <property type="molecule type" value="Genomic_DNA"/>
</dbReference>
<reference evidence="2" key="1">
    <citation type="submission" date="2017-09" db="EMBL/GenBank/DDBJ databases">
        <title>Depth-based differentiation of microbial function through sediment-hosted aquifers and enrichment of novel symbionts in the deep terrestrial subsurface.</title>
        <authorList>
            <person name="Probst A.J."/>
            <person name="Ladd B."/>
            <person name="Jarett J.K."/>
            <person name="Geller-Mcgrath D.E."/>
            <person name="Sieber C.M.K."/>
            <person name="Emerson J.B."/>
            <person name="Anantharaman K."/>
            <person name="Thomas B.C."/>
            <person name="Malmstrom R."/>
            <person name="Stieglmeier M."/>
            <person name="Klingl A."/>
            <person name="Woyke T."/>
            <person name="Ryan C.M."/>
            <person name="Banfield J.F."/>
        </authorList>
    </citation>
    <scope>NUCLEOTIDE SEQUENCE [LARGE SCALE GENOMIC DNA]</scope>
</reference>
<evidence type="ECO:0000313" key="1">
    <source>
        <dbReference type="EMBL" id="PIT91680.1"/>
    </source>
</evidence>
<sequence length="561" mass="60162">MLLFLAVGAVVLILSSGGGGEGITLTLYAPSEIYRGVPFELKVEVENQLDEIIRDATLSLNLPAGLVSVDNIGTNRAITSESIGDIGGRTVAKKTFRLLAVGLPDSLQKANVTLSYGTGGRSRFQASAEKEIIVNRAAVKLAVTKPERVISGSAFELEVGYENASRFDFSDVTLRMKYPDGFSFQSASANPDSLDSSWRLGALNAGSKGVLRVKGVLTGVGEAQFSLPVTVIANFGGEEYLLAEENVALALAPAPVNLQVLVNGRSDYVARAGDMLTYTVSYRNESGIALADVVLKLSLSGELFNFTTLDTDARIDSLANTLTWNAGNTPPFRLLDPGASGEVRATVRLKPSFPIRRPSDKNFFLRVQAEASSPSVPYYLSADKTTALASMETKVAGLTVVYAQAFFRDVAAGMLNQGKLPPQVGQPTEYTIHWVIRNYGTDVKNVAVSAFLQSGVTWTGLVKSSIDAVPLWNERRSEVTWQIEKIAATKGVISDPIEAVFQVRATPDVTEVGQYQPLMGETTLRTTDDFTGLELTSRDAGFTTALPDDRTVGEGIGRVIP</sequence>
<evidence type="ECO:0008006" key="3">
    <source>
        <dbReference type="Google" id="ProtNLM"/>
    </source>
</evidence>
<protein>
    <recommendedName>
        <fullName evidence="3">DUF11 domain-containing protein</fullName>
    </recommendedName>
</protein>
<comment type="caution">
    <text evidence="1">The sequence shown here is derived from an EMBL/GenBank/DDBJ whole genome shotgun (WGS) entry which is preliminary data.</text>
</comment>
<proteinExistence type="predicted"/>
<gene>
    <name evidence="1" type="ORF">COU12_01820</name>
</gene>